<evidence type="ECO:0008006" key="3">
    <source>
        <dbReference type="Google" id="ProtNLM"/>
    </source>
</evidence>
<dbReference type="InterPro" id="IPR032359">
    <property type="entry name" value="KwaB-like"/>
</dbReference>
<organism evidence="1 2">
    <name type="scientific">Roseburia intestinalis</name>
    <dbReference type="NCBI Taxonomy" id="166486"/>
    <lineage>
        <taxon>Bacteria</taxon>
        <taxon>Bacillati</taxon>
        <taxon>Bacillota</taxon>
        <taxon>Clostridia</taxon>
        <taxon>Lachnospirales</taxon>
        <taxon>Lachnospiraceae</taxon>
        <taxon>Roseburia</taxon>
    </lineage>
</organism>
<dbReference type="RefSeq" id="WP_055193232.1">
    <property type="nucleotide sequence ID" value="NZ_CABIYH010000003.1"/>
</dbReference>
<sequence>MNKHEITSKIKEITETGAVCGVDVYVCLKGEEQEFYIEKMISMNSLKDRIRSIALEIINTQYLQDEVVYCDILDVIDNKKAVYVLEQSDEYKPFALLNDDSMDEVFNFDEKDIGNVLGFLFKINLNSKKLFIYQQAYVGSRLQAKNNLRIIQKDNVFEIVDKEMLKIDKRGELLILDNTILVRNVKVLQDFFGFQMFVRNQAQSVISKLEELDIIGNVATLKEYQTGEKLTISKKLMKVKNSPVLAMDKDELINKIPLVPRYKNIIHIENGKIRTNTKKDVDNLMKLLNDDYVKSELTDMEYDSTSKTLLNSESQDE</sequence>
<dbReference type="AlphaFoldDB" id="A0A173RR61"/>
<dbReference type="STRING" id="166486.ERS852572_00547"/>
<protein>
    <recommendedName>
        <fullName evidence="3">DUF4868 domain-containing protein</fullName>
    </recommendedName>
</protein>
<reference evidence="1 2" key="1">
    <citation type="submission" date="2015-09" db="EMBL/GenBank/DDBJ databases">
        <authorList>
            <consortium name="Pathogen Informatics"/>
        </authorList>
    </citation>
    <scope>NUCLEOTIDE SEQUENCE [LARGE SCALE GENOMIC DNA]</scope>
    <source>
        <strain evidence="1 2">2789STDY5834960</strain>
    </source>
</reference>
<accession>A0A173RR61</accession>
<evidence type="ECO:0000313" key="1">
    <source>
        <dbReference type="EMBL" id="CUM80089.1"/>
    </source>
</evidence>
<gene>
    <name evidence="1" type="ORF">ERS852572_00547</name>
</gene>
<dbReference type="EMBL" id="CYXZ01000003">
    <property type="protein sequence ID" value="CUM80089.1"/>
    <property type="molecule type" value="Genomic_DNA"/>
</dbReference>
<proteinExistence type="predicted"/>
<evidence type="ECO:0000313" key="2">
    <source>
        <dbReference type="Proteomes" id="UP000095350"/>
    </source>
</evidence>
<dbReference type="PaxDb" id="166486-ERS852572_00547"/>
<dbReference type="Proteomes" id="UP000095350">
    <property type="component" value="Unassembled WGS sequence"/>
</dbReference>
<dbReference type="Pfam" id="PF16162">
    <property type="entry name" value="KwaB"/>
    <property type="match status" value="1"/>
</dbReference>
<name>A0A173RR61_9FIRM</name>
<dbReference type="OrthoDB" id="2060601at2"/>